<dbReference type="AlphaFoldDB" id="A0A5C6BWM6"/>
<evidence type="ECO:0000256" key="1">
    <source>
        <dbReference type="SAM" id="SignalP"/>
    </source>
</evidence>
<organism evidence="2 3">
    <name type="scientific">Allorhodopirellula heiligendammensis</name>
    <dbReference type="NCBI Taxonomy" id="2714739"/>
    <lineage>
        <taxon>Bacteria</taxon>
        <taxon>Pseudomonadati</taxon>
        <taxon>Planctomycetota</taxon>
        <taxon>Planctomycetia</taxon>
        <taxon>Pirellulales</taxon>
        <taxon>Pirellulaceae</taxon>
        <taxon>Allorhodopirellula</taxon>
    </lineage>
</organism>
<dbReference type="EMBL" id="SJPU01000002">
    <property type="protein sequence ID" value="TWU16232.1"/>
    <property type="molecule type" value="Genomic_DNA"/>
</dbReference>
<evidence type="ECO:0000313" key="3">
    <source>
        <dbReference type="Proteomes" id="UP000319908"/>
    </source>
</evidence>
<proteinExistence type="predicted"/>
<name>A0A5C6BWM6_9BACT</name>
<keyword evidence="3" id="KW-1185">Reference proteome</keyword>
<keyword evidence="1" id="KW-0732">Signal</keyword>
<gene>
    <name evidence="2" type="ORF">Poly21_34370</name>
</gene>
<reference evidence="2 3" key="1">
    <citation type="journal article" date="2020" name="Antonie Van Leeuwenhoek">
        <title>Rhodopirellula heiligendammensis sp. nov., Rhodopirellula pilleata sp. nov., and Rhodopirellula solitaria sp. nov. isolated from natural or artificial marine surfaces in Northern Germany and California, USA, and emended description of the genus Rhodopirellula.</title>
        <authorList>
            <person name="Kallscheuer N."/>
            <person name="Wiegand S."/>
            <person name="Jogler M."/>
            <person name="Boedeker C."/>
            <person name="Peeters S.H."/>
            <person name="Rast P."/>
            <person name="Heuer A."/>
            <person name="Jetten M.S.M."/>
            <person name="Rohde M."/>
            <person name="Jogler C."/>
        </authorList>
    </citation>
    <scope>NUCLEOTIDE SEQUENCE [LARGE SCALE GENOMIC DNA]</scope>
    <source>
        <strain evidence="2 3">Poly21</strain>
    </source>
</reference>
<feature type="chain" id="PRO_5022924513" description="Tetratricopeptide repeat protein" evidence="1">
    <location>
        <begin position="20"/>
        <end position="333"/>
    </location>
</feature>
<accession>A0A5C6BWM6</accession>
<feature type="signal peptide" evidence="1">
    <location>
        <begin position="1"/>
        <end position="19"/>
    </location>
</feature>
<comment type="caution">
    <text evidence="2">The sequence shown here is derived from an EMBL/GenBank/DDBJ whole genome shotgun (WGS) entry which is preliminary data.</text>
</comment>
<evidence type="ECO:0000313" key="2">
    <source>
        <dbReference type="EMBL" id="TWU16232.1"/>
    </source>
</evidence>
<sequence>MGRLVAAAIFLALLSPLLGCRSVAPVHLWQSPQLGSVGGEKLVLMEIAGPVDTAEGIRDALVAQTSADVPSRSTLAGAPITLLLPDQLQPPSNIELVSNVERAPSDLAVAAVARRSGVRYLLRGEIMHATGKPYSDERLSVVWRLVGLDSHTGTGATPVSIDQSTIEQRYPDLMAVPDPTERLHQAMARHTLGLVRESVVRQNVDLACSYISLGSADVRRGIALAKLGNWPAAEEIWVATLERYPFQTAAWINSAVAAAARQDFEQAKQRVTRAIQLSILLPVHRNLAEETLVWLELQQRDYVKSFDLPDPPGGWRVTHLSDEDSMRSVLGQR</sequence>
<dbReference type="InterPro" id="IPR011990">
    <property type="entry name" value="TPR-like_helical_dom_sf"/>
</dbReference>
<dbReference type="Proteomes" id="UP000319908">
    <property type="component" value="Unassembled WGS sequence"/>
</dbReference>
<dbReference type="Gene3D" id="1.25.40.10">
    <property type="entry name" value="Tetratricopeptide repeat domain"/>
    <property type="match status" value="1"/>
</dbReference>
<protein>
    <recommendedName>
        <fullName evidence="4">Tetratricopeptide repeat protein</fullName>
    </recommendedName>
</protein>
<dbReference type="SUPFAM" id="SSF48452">
    <property type="entry name" value="TPR-like"/>
    <property type="match status" value="1"/>
</dbReference>
<evidence type="ECO:0008006" key="4">
    <source>
        <dbReference type="Google" id="ProtNLM"/>
    </source>
</evidence>